<dbReference type="RefSeq" id="WP_048100537.1">
    <property type="nucleotide sequence ID" value="NZ_JFZT01000059.1"/>
</dbReference>
<dbReference type="OrthoDB" id="42111at2157"/>
<keyword evidence="3" id="KW-1185">Reference proteome</keyword>
<dbReference type="EMBL" id="JFZT01000059">
    <property type="protein sequence ID" value="EZQ01904.1"/>
    <property type="molecule type" value="Genomic_DNA"/>
</dbReference>
<proteinExistence type="predicted"/>
<evidence type="ECO:0000313" key="3">
    <source>
        <dbReference type="Proteomes" id="UP000024332"/>
    </source>
</evidence>
<dbReference type="SUPFAM" id="SSF46785">
    <property type="entry name" value="Winged helix' DNA-binding domain"/>
    <property type="match status" value="1"/>
</dbReference>
<dbReference type="InterPro" id="IPR036388">
    <property type="entry name" value="WH-like_DNA-bd_sf"/>
</dbReference>
<dbReference type="GO" id="GO:0003700">
    <property type="term" value="F:DNA-binding transcription factor activity"/>
    <property type="evidence" value="ECO:0007669"/>
    <property type="project" value="InterPro"/>
</dbReference>
<evidence type="ECO:0000313" key="2">
    <source>
        <dbReference type="EMBL" id="EZQ01904.1"/>
    </source>
</evidence>
<feature type="domain" description="HTH marR-type" evidence="1">
    <location>
        <begin position="26"/>
        <end position="83"/>
    </location>
</feature>
<dbReference type="AlphaFoldDB" id="A0A031LL20"/>
<dbReference type="InterPro" id="IPR000835">
    <property type="entry name" value="HTH_MarR-typ"/>
</dbReference>
<comment type="caution">
    <text evidence="2">The sequence shown here is derived from an EMBL/GenBank/DDBJ whole genome shotgun (WGS) entry which is preliminary data.</text>
</comment>
<accession>A0A031LL20</accession>
<dbReference type="STRING" id="1160895.CM19_11790"/>
<evidence type="ECO:0000259" key="1">
    <source>
        <dbReference type="Pfam" id="PF01047"/>
    </source>
</evidence>
<protein>
    <submittedName>
        <fullName evidence="2">TrmB family transcriptional regulator</fullName>
    </submittedName>
</protein>
<gene>
    <name evidence="2" type="ORF">CM19_11790</name>
</gene>
<sequence>MEVERIRFPDGREVDIHEVIAFLYGLSMSDMEVLDLLRAKGKKISTDELAEALGVTKASISRSVNNLAYKGLILRDKLDEDKKKGRPSYIYWVDKEKLYGKVIEDLQRLVEKVKDELKVKVLVTA</sequence>
<dbReference type="Pfam" id="PF01047">
    <property type="entry name" value="MarR"/>
    <property type="match status" value="1"/>
</dbReference>
<dbReference type="Proteomes" id="UP000024332">
    <property type="component" value="Unassembled WGS sequence"/>
</dbReference>
<organism evidence="2 3">
    <name type="scientific">Candidatus Acidianus copahuensis</name>
    <dbReference type="NCBI Taxonomy" id="1160895"/>
    <lineage>
        <taxon>Archaea</taxon>
        <taxon>Thermoproteota</taxon>
        <taxon>Thermoprotei</taxon>
        <taxon>Sulfolobales</taxon>
        <taxon>Sulfolobaceae</taxon>
        <taxon>Acidianus</taxon>
    </lineage>
</organism>
<dbReference type="Gene3D" id="1.10.10.10">
    <property type="entry name" value="Winged helix-like DNA-binding domain superfamily/Winged helix DNA-binding domain"/>
    <property type="match status" value="1"/>
</dbReference>
<reference evidence="2 3" key="1">
    <citation type="submission" date="2014-03" db="EMBL/GenBank/DDBJ databases">
        <title>Draft genome sequence of the novel thermoacidophilic archaea Acidianus copahuensis ALE1 strain, isolated from Copahue volcanic area in Neuquen Argentina.</title>
        <authorList>
            <person name="Urbieta M.S."/>
            <person name="Rascovan N."/>
            <person name="Castro C."/>
            <person name="Revale S."/>
            <person name="Giaveno M.A."/>
            <person name="Vazquez M.P."/>
            <person name="Donati E.R."/>
        </authorList>
    </citation>
    <scope>NUCLEOTIDE SEQUENCE [LARGE SCALE GENOMIC DNA]</scope>
    <source>
        <strain evidence="2 3">ALE1</strain>
    </source>
</reference>
<dbReference type="InterPro" id="IPR036390">
    <property type="entry name" value="WH_DNA-bd_sf"/>
</dbReference>
<name>A0A031LL20_9CREN</name>